<dbReference type="Gene3D" id="2.60.40.1180">
    <property type="entry name" value="Golgi alpha-mannosidase II"/>
    <property type="match status" value="1"/>
</dbReference>
<dbReference type="Gene3D" id="3.90.400.10">
    <property type="entry name" value="Oligo-1,6-glucosidase, Domain 2"/>
    <property type="match status" value="1"/>
</dbReference>
<dbReference type="GO" id="GO:0009313">
    <property type="term" value="P:oligosaccharide catabolic process"/>
    <property type="evidence" value="ECO:0007669"/>
    <property type="project" value="TreeGrafter"/>
</dbReference>
<keyword evidence="8" id="KW-1185">Reference proteome</keyword>
<dbReference type="CDD" id="cd11333">
    <property type="entry name" value="AmyAc_SI_OligoGlu_DGase"/>
    <property type="match status" value="1"/>
</dbReference>
<proteinExistence type="inferred from homology"/>
<comment type="similarity">
    <text evidence="1">Belongs to the glycosyl hydrolase 13 family.</text>
</comment>
<dbReference type="SMART" id="SM00642">
    <property type="entry name" value="Aamy"/>
    <property type="match status" value="1"/>
</dbReference>
<reference evidence="5 8" key="1">
    <citation type="journal article" date="2015" name="Genome Announc.">
        <title>Complete Genome Sequence of the Nitrogen-Fixing and Solvent-Producing Clostridium pasteurianum DSM 525.</title>
        <authorList>
            <person name="Poehlein A."/>
            <person name="Grosse-Honebrink A."/>
            <person name="Zhang Y."/>
            <person name="Minton N.P."/>
            <person name="Daniel R."/>
        </authorList>
    </citation>
    <scope>NUCLEOTIDE SEQUENCE [LARGE SCALE GENOMIC DNA]</scope>
    <source>
        <strain evidence="5">DSM 525</strain>
        <strain evidence="8">DSM 525 / ATCC 6013</strain>
    </source>
</reference>
<dbReference type="FunFam" id="3.90.400.10:FF:000002">
    <property type="entry name" value="Sucrose isomerase"/>
    <property type="match status" value="1"/>
</dbReference>
<dbReference type="eggNOG" id="COG0366">
    <property type="taxonomic scope" value="Bacteria"/>
</dbReference>
<dbReference type="KEGG" id="cpae:CPAST_c18070"/>
<dbReference type="InterPro" id="IPR013780">
    <property type="entry name" value="Glyco_hydro_b"/>
</dbReference>
<reference evidence="6 7" key="3">
    <citation type="journal article" name="Genome Announc.">
        <title>Improved Draft Genome Sequence of Clostridium pasteurianum Strain ATCC 6013 (DSM 525) Using a Hybrid Next-Generation Sequencing Approach.</title>
        <authorList>
            <person name="Pyne M.E."/>
            <person name="Utturkar S."/>
            <person name="Brown S.D."/>
            <person name="Moo-Young M."/>
            <person name="Chung D.A."/>
            <person name="Chou C.P."/>
        </authorList>
    </citation>
    <scope>NUCLEOTIDE SEQUENCE [LARGE SCALE GENOMIC DNA]</scope>
    <source>
        <strain evidence="6 7">ATCC 6013</strain>
    </source>
</reference>
<feature type="domain" description="Glycosyl hydrolase family 13 catalytic" evidence="4">
    <location>
        <begin position="13"/>
        <end position="406"/>
    </location>
</feature>
<evidence type="ECO:0000313" key="5">
    <source>
        <dbReference type="EMBL" id="AJA51865.1"/>
    </source>
</evidence>
<dbReference type="Proteomes" id="UP000030905">
    <property type="component" value="Chromosome"/>
</dbReference>
<dbReference type="InterPro" id="IPR017853">
    <property type="entry name" value="GH"/>
</dbReference>
<dbReference type="AlphaFoldDB" id="A0A0H3J4K3"/>
<evidence type="ECO:0000259" key="4">
    <source>
        <dbReference type="SMART" id="SM00642"/>
    </source>
</evidence>
<evidence type="ECO:0000256" key="3">
    <source>
        <dbReference type="ARBA" id="ARBA00023295"/>
    </source>
</evidence>
<dbReference type="NCBIfam" id="NF008183">
    <property type="entry name" value="PRK10933.1"/>
    <property type="match status" value="1"/>
</dbReference>
<evidence type="ECO:0000313" key="6">
    <source>
        <dbReference type="EMBL" id="KRU12127.1"/>
    </source>
</evidence>
<dbReference type="PANTHER" id="PTHR10357:SF184">
    <property type="entry name" value="OLIGO-1,6-GLUCOSIDASE 1"/>
    <property type="match status" value="1"/>
</dbReference>
<dbReference type="Pfam" id="PF23915">
    <property type="entry name" value="SusG_C"/>
    <property type="match status" value="1"/>
</dbReference>
<name>A0A0H3J4K3_CLOPA</name>
<dbReference type="EMBL" id="CP009268">
    <property type="protein sequence ID" value="AJA51865.1"/>
    <property type="molecule type" value="Genomic_DNA"/>
</dbReference>
<dbReference type="PANTHER" id="PTHR10357">
    <property type="entry name" value="ALPHA-AMYLASE FAMILY MEMBER"/>
    <property type="match status" value="1"/>
</dbReference>
<dbReference type="InterPro" id="IPR056300">
    <property type="entry name" value="SusG-like_C"/>
</dbReference>
<evidence type="ECO:0000313" key="8">
    <source>
        <dbReference type="Proteomes" id="UP000030905"/>
    </source>
</evidence>
<dbReference type="InterPro" id="IPR045857">
    <property type="entry name" value="O16G_dom_2"/>
</dbReference>
<evidence type="ECO:0000256" key="1">
    <source>
        <dbReference type="ARBA" id="ARBA00008061"/>
    </source>
</evidence>
<dbReference type="FunFam" id="3.20.20.80:FF:000064">
    <property type="entry name" value="Oligo-1,6-glucosidase"/>
    <property type="match status" value="1"/>
</dbReference>
<dbReference type="Gene3D" id="3.20.20.80">
    <property type="entry name" value="Glycosidases"/>
    <property type="match status" value="1"/>
</dbReference>
<dbReference type="KEGG" id="cpat:CLPA_c18070"/>
<gene>
    <name evidence="5" type="primary">malL5</name>
    <name evidence="5" type="ORF">CLPA_c18070</name>
    <name evidence="6" type="ORF">CP6013_01374</name>
</gene>
<organism evidence="5 8">
    <name type="scientific">Clostridium pasteurianum DSM 525 = ATCC 6013</name>
    <dbReference type="NCBI Taxonomy" id="1262449"/>
    <lineage>
        <taxon>Bacteria</taxon>
        <taxon>Bacillati</taxon>
        <taxon>Bacillota</taxon>
        <taxon>Clostridia</taxon>
        <taxon>Eubacteriales</taxon>
        <taxon>Clostridiaceae</taxon>
        <taxon>Clostridium</taxon>
    </lineage>
</organism>
<dbReference type="SUPFAM" id="SSF51011">
    <property type="entry name" value="Glycosyl hydrolase domain"/>
    <property type="match status" value="1"/>
</dbReference>
<dbReference type="PATRIC" id="fig|1262449.3.peg.1644"/>
<reference evidence="6" key="2">
    <citation type="submission" date="2015-10" db="EMBL/GenBank/DDBJ databases">
        <title>Improved Draft Genome Sequence of Clostridium pasteurianum Strain ATCC 6013 (DSM 525) Using a Hybrid Next-Generation Sequencing Approach.</title>
        <authorList>
            <person name="Pyne M.E."/>
            <person name="Utturkar S.M."/>
            <person name="Brown S.D."/>
            <person name="Moo-Young M."/>
            <person name="Chung D.A."/>
            <person name="Chou P.C."/>
        </authorList>
    </citation>
    <scope>NUCLEOTIDE SEQUENCE</scope>
    <source>
        <strain evidence="6">ATCC 6013</strain>
    </source>
</reference>
<dbReference type="GO" id="GO:0004556">
    <property type="term" value="F:alpha-amylase activity"/>
    <property type="evidence" value="ECO:0007669"/>
    <property type="project" value="TreeGrafter"/>
</dbReference>
<dbReference type="GO" id="GO:0004574">
    <property type="term" value="F:oligo-1,6-glucosidase activity"/>
    <property type="evidence" value="ECO:0007669"/>
    <property type="project" value="UniProtKB-EC"/>
</dbReference>
<evidence type="ECO:0000313" key="7">
    <source>
        <dbReference type="Proteomes" id="UP000028042"/>
    </source>
</evidence>
<dbReference type="SUPFAM" id="SSF51445">
    <property type="entry name" value="(Trans)glycosidases"/>
    <property type="match status" value="1"/>
</dbReference>
<dbReference type="GeneID" id="93073967"/>
<dbReference type="Pfam" id="PF00128">
    <property type="entry name" value="Alpha-amylase"/>
    <property type="match status" value="1"/>
</dbReference>
<evidence type="ECO:0000256" key="2">
    <source>
        <dbReference type="ARBA" id="ARBA00022801"/>
    </source>
</evidence>
<dbReference type="InterPro" id="IPR006047">
    <property type="entry name" value="GH13_cat_dom"/>
</dbReference>
<dbReference type="Proteomes" id="UP000028042">
    <property type="component" value="Unassembled WGS sequence"/>
</dbReference>
<dbReference type="RefSeq" id="WP_003443978.1">
    <property type="nucleotide sequence ID" value="NZ_ANZB01000004.1"/>
</dbReference>
<accession>A0A0H3J4K3</accession>
<protein>
    <submittedName>
        <fullName evidence="5">Oligo-1,6-glucosidase</fullName>
        <ecNumber evidence="5">3.2.1.10</ecNumber>
    </submittedName>
</protein>
<keyword evidence="2 5" id="KW-0378">Hydrolase</keyword>
<keyword evidence="3 5" id="KW-0326">Glycosidase</keyword>
<dbReference type="FunFam" id="2.60.40.1180:FF:000007">
    <property type="entry name" value="Sucrose isomerase"/>
    <property type="match status" value="1"/>
</dbReference>
<dbReference type="EMBL" id="JPGY02000001">
    <property type="protein sequence ID" value="KRU12127.1"/>
    <property type="molecule type" value="Genomic_DNA"/>
</dbReference>
<sequence length="547" mass="64603">MEKKWWHNKAVYQIYPRSFFDSNGDGIGDLKGIMEKLEYLKKLGVHIIWMCPINKSPNDDNGYDISDYYDIMDEFGTMKDMELLIEACKNYGISIIMDLVLNHSSDEHKWFIEAKSSRESPYRDFYIWRDSINGKVPNELKAFFGGSAWEFDEESGQYYLHSFSKKQPDLNWENSRMRGELYDMINFWIDKGIKGFRLDAIDNISKDLEKKIMNSGPKIHEYLKKMNENTFGKHNQLVTVGETGGATPELAKLYTDPERHELDMIFQFELMGIDGVRSGDWIQKEYSLIDLKNIMTKWQTELNEIGWNSLFWGNHDYPRVVSRFGDHSEDYRILSAKMLATMLHGMKGIPYIYQGEEIGMTNIKFTNIEDYRDVETKNFYKRKIDEGCSMDEIMSYIYRNSRDNARTPMQWDDTEHGGFTKGVPWIKENSNYTTINVKQCLEDKNSIFYHYQKLLKLRQEKEVFVYGSYELIYPEHPQVFAYRRTLEKEKILVICNFYGTETIINIKTNDKPKLLISNYRDTNINIDNLHLRPYEAVIYQMEGGEKE</sequence>
<dbReference type="EC" id="3.2.1.10" evidence="5"/>